<gene>
    <name evidence="2" type="ORF">EVG20_g2416</name>
</gene>
<evidence type="ECO:0000313" key="3">
    <source>
        <dbReference type="Proteomes" id="UP000298327"/>
    </source>
</evidence>
<sequence length="469" mass="51893">MRPDDAKVPTEDELKTVEPFTGLPECLLPTLRSEPPHLEYGFPISDAQLVAFARLYRPNDTVDREPRDTTDGPTSRTLGGASTYLSAAIGCRVEFRDVWNAAPEEGAGGQEVTCWCVYVYVSVCDSGSRADVGWWAAQISWQSSSGFRIGPCRSGTSMALSTRGNYMLRAQTNTRPPRLLRTIRLDACRRTDVASLAITSGSSRCAPAARMNKFSLRRMHAQSRRQKPRAGDPDGGREIIDEPPAPAPASLKTGQVLFSSTRTPNMACIDPHNILRPNPSLHRRAELEYAVAAMRAQVPAALHPPCMRADRAQPVEEELVSVPPFTLLPQPLFPYSTSSFLSPPSRPPHFEYGFPITEEQVIDFWKRKEPDSLYGSGREPFFDGALDVRTFTPACEYLSAELGWVVLFKFVCNATADGGHVISLCDSYEAVLPGGRPEQRHVAKLRELLALPPEAKPKWYINAAECEWT</sequence>
<reference evidence="2 3" key="1">
    <citation type="submission" date="2019-02" db="EMBL/GenBank/DDBJ databases">
        <title>Genome sequencing of the rare red list fungi Dentipellis fragilis.</title>
        <authorList>
            <person name="Buettner E."/>
            <person name="Kellner H."/>
        </authorList>
    </citation>
    <scope>NUCLEOTIDE SEQUENCE [LARGE SCALE GENOMIC DNA]</scope>
    <source>
        <strain evidence="2 3">DSM 105465</strain>
    </source>
</reference>
<keyword evidence="3" id="KW-1185">Reference proteome</keyword>
<name>A0A4Y9Z9U7_9AGAM</name>
<feature type="region of interest" description="Disordered" evidence="1">
    <location>
        <begin position="217"/>
        <end position="251"/>
    </location>
</feature>
<dbReference type="AlphaFoldDB" id="A0A4Y9Z9U7"/>
<dbReference type="EMBL" id="SEOQ01000094">
    <property type="protein sequence ID" value="TFY70578.1"/>
    <property type="molecule type" value="Genomic_DNA"/>
</dbReference>
<proteinExistence type="predicted"/>
<evidence type="ECO:0000256" key="1">
    <source>
        <dbReference type="SAM" id="MobiDB-lite"/>
    </source>
</evidence>
<dbReference type="Proteomes" id="UP000298327">
    <property type="component" value="Unassembled WGS sequence"/>
</dbReference>
<feature type="compositionally biased region" description="Basic and acidic residues" evidence="1">
    <location>
        <begin position="229"/>
        <end position="240"/>
    </location>
</feature>
<evidence type="ECO:0000313" key="2">
    <source>
        <dbReference type="EMBL" id="TFY70578.1"/>
    </source>
</evidence>
<accession>A0A4Y9Z9U7</accession>
<organism evidence="2 3">
    <name type="scientific">Dentipellis fragilis</name>
    <dbReference type="NCBI Taxonomy" id="205917"/>
    <lineage>
        <taxon>Eukaryota</taxon>
        <taxon>Fungi</taxon>
        <taxon>Dikarya</taxon>
        <taxon>Basidiomycota</taxon>
        <taxon>Agaricomycotina</taxon>
        <taxon>Agaricomycetes</taxon>
        <taxon>Russulales</taxon>
        <taxon>Hericiaceae</taxon>
        <taxon>Dentipellis</taxon>
    </lineage>
</organism>
<comment type="caution">
    <text evidence="2">The sequence shown here is derived from an EMBL/GenBank/DDBJ whole genome shotgun (WGS) entry which is preliminary data.</text>
</comment>
<protein>
    <submittedName>
        <fullName evidence="2">Uncharacterized protein</fullName>
    </submittedName>
</protein>
<dbReference type="OrthoDB" id="10478928at2759"/>
<feature type="compositionally biased region" description="Basic residues" evidence="1">
    <location>
        <begin position="217"/>
        <end position="228"/>
    </location>
</feature>